<sequence>MRWGLAEVFVAAAVAVIGLDACASDCDVACGKLEFCQQLPDISRQVCSERCGKVHDENADLARNCGDCLHGASCKTISKGGCSLDCERVLGVPIGNPGTGGAGGDGVGVGGTGGAVP</sequence>
<evidence type="ECO:0000313" key="3">
    <source>
        <dbReference type="Proteomes" id="UP000055590"/>
    </source>
</evidence>
<dbReference type="STRING" id="1391653.AKJ08_2704"/>
<dbReference type="Proteomes" id="UP000055590">
    <property type="component" value="Chromosome"/>
</dbReference>
<proteinExistence type="predicted"/>
<protein>
    <submittedName>
        <fullName evidence="2">Uncharacterized protein</fullName>
    </submittedName>
</protein>
<organism evidence="2 3">
    <name type="scientific">Vulgatibacter incomptus</name>
    <dbReference type="NCBI Taxonomy" id="1391653"/>
    <lineage>
        <taxon>Bacteria</taxon>
        <taxon>Pseudomonadati</taxon>
        <taxon>Myxococcota</taxon>
        <taxon>Myxococcia</taxon>
        <taxon>Myxococcales</taxon>
        <taxon>Cystobacterineae</taxon>
        <taxon>Vulgatibacteraceae</taxon>
        <taxon>Vulgatibacter</taxon>
    </lineage>
</organism>
<evidence type="ECO:0000256" key="1">
    <source>
        <dbReference type="SAM" id="MobiDB-lite"/>
    </source>
</evidence>
<dbReference type="EMBL" id="CP012332">
    <property type="protein sequence ID" value="AKU92317.1"/>
    <property type="molecule type" value="Genomic_DNA"/>
</dbReference>
<feature type="region of interest" description="Disordered" evidence="1">
    <location>
        <begin position="97"/>
        <end position="117"/>
    </location>
</feature>
<keyword evidence="3" id="KW-1185">Reference proteome</keyword>
<dbReference type="KEGG" id="vin:AKJ08_2704"/>
<name>A0A0K1PFN4_9BACT</name>
<evidence type="ECO:0000313" key="2">
    <source>
        <dbReference type="EMBL" id="AKU92317.1"/>
    </source>
</evidence>
<dbReference type="AlphaFoldDB" id="A0A0K1PFN4"/>
<gene>
    <name evidence="2" type="ORF">AKJ08_2704</name>
</gene>
<accession>A0A0K1PFN4</accession>
<reference evidence="2 3" key="1">
    <citation type="submission" date="2015-08" db="EMBL/GenBank/DDBJ databases">
        <authorList>
            <person name="Babu N.S."/>
            <person name="Beckwith C.J."/>
            <person name="Beseler K.G."/>
            <person name="Brison A."/>
            <person name="Carone J.V."/>
            <person name="Caskin T.P."/>
            <person name="Diamond M."/>
            <person name="Durham M.E."/>
            <person name="Foxe J.M."/>
            <person name="Go M."/>
            <person name="Henderson B.A."/>
            <person name="Jones I.B."/>
            <person name="McGettigan J.A."/>
            <person name="Micheletti S.J."/>
            <person name="Nasrallah M.E."/>
            <person name="Ortiz D."/>
            <person name="Piller C.R."/>
            <person name="Privatt S.R."/>
            <person name="Schneider S.L."/>
            <person name="Sharp S."/>
            <person name="Smith T.C."/>
            <person name="Stanton J.D."/>
            <person name="Ullery H.E."/>
            <person name="Wilson R.J."/>
            <person name="Serrano M.G."/>
            <person name="Buck G."/>
            <person name="Lee V."/>
            <person name="Wang Y."/>
            <person name="Carvalho R."/>
            <person name="Voegtly L."/>
            <person name="Shi R."/>
            <person name="Duckworth R."/>
            <person name="Johnson A."/>
            <person name="Loviza R."/>
            <person name="Walstead R."/>
            <person name="Shah Z."/>
            <person name="Kiflezghi M."/>
            <person name="Wade K."/>
            <person name="Ball S.L."/>
            <person name="Bradley K.W."/>
            <person name="Asai D.J."/>
            <person name="Bowman C.A."/>
            <person name="Russell D.A."/>
            <person name="Pope W.H."/>
            <person name="Jacobs-Sera D."/>
            <person name="Hendrix R.W."/>
            <person name="Hatfull G.F."/>
        </authorList>
    </citation>
    <scope>NUCLEOTIDE SEQUENCE [LARGE SCALE GENOMIC DNA]</scope>
    <source>
        <strain evidence="2 3">DSM 27710</strain>
    </source>
</reference>
<dbReference type="RefSeq" id="WP_050726502.1">
    <property type="nucleotide sequence ID" value="NZ_CP012332.1"/>
</dbReference>